<dbReference type="EMBL" id="MU005581">
    <property type="protein sequence ID" value="KAF2684617.1"/>
    <property type="molecule type" value="Genomic_DNA"/>
</dbReference>
<name>A0A6G1J268_9PLEO</name>
<evidence type="ECO:0000313" key="3">
    <source>
        <dbReference type="Proteomes" id="UP000799291"/>
    </source>
</evidence>
<dbReference type="AlphaFoldDB" id="A0A6G1J268"/>
<dbReference type="Proteomes" id="UP000799291">
    <property type="component" value="Unassembled WGS sequence"/>
</dbReference>
<accession>A0A6G1J268</accession>
<evidence type="ECO:0000313" key="2">
    <source>
        <dbReference type="EMBL" id="KAF2684617.1"/>
    </source>
</evidence>
<reference evidence="2" key="1">
    <citation type="journal article" date="2020" name="Stud. Mycol.">
        <title>101 Dothideomycetes genomes: a test case for predicting lifestyles and emergence of pathogens.</title>
        <authorList>
            <person name="Haridas S."/>
            <person name="Albert R."/>
            <person name="Binder M."/>
            <person name="Bloem J."/>
            <person name="Labutti K."/>
            <person name="Salamov A."/>
            <person name="Andreopoulos B."/>
            <person name="Baker S."/>
            <person name="Barry K."/>
            <person name="Bills G."/>
            <person name="Bluhm B."/>
            <person name="Cannon C."/>
            <person name="Castanera R."/>
            <person name="Culley D."/>
            <person name="Daum C."/>
            <person name="Ezra D."/>
            <person name="Gonzalez J."/>
            <person name="Henrissat B."/>
            <person name="Kuo A."/>
            <person name="Liang C."/>
            <person name="Lipzen A."/>
            <person name="Lutzoni F."/>
            <person name="Magnuson J."/>
            <person name="Mondo S."/>
            <person name="Nolan M."/>
            <person name="Ohm R."/>
            <person name="Pangilinan J."/>
            <person name="Park H.-J."/>
            <person name="Ramirez L."/>
            <person name="Alfaro M."/>
            <person name="Sun H."/>
            <person name="Tritt A."/>
            <person name="Yoshinaga Y."/>
            <person name="Zwiers L.-H."/>
            <person name="Turgeon B."/>
            <person name="Goodwin S."/>
            <person name="Spatafora J."/>
            <person name="Crous P."/>
            <person name="Grigoriev I."/>
        </authorList>
    </citation>
    <scope>NUCLEOTIDE SEQUENCE</scope>
    <source>
        <strain evidence="2">CBS 122367</strain>
    </source>
</reference>
<protein>
    <submittedName>
        <fullName evidence="2">Uncharacterized protein</fullName>
    </submittedName>
</protein>
<dbReference type="OrthoDB" id="3790856at2759"/>
<sequence length="191" mass="21427">MDSSDASRPPTPPLHAPLETNHFLPLSPYTPPSHSQPQPTPFALPSPLLTDDSPPLYHGFPYYRLQLTLSTLDRTLTTPFNSVLLPHRYYTPYHANAAAMDLAQACRSNGEIIMLMKERELGDRCVLKEEIVVGSWKRERGGRGVISLDSVYLLSELQGYMARRAKGDVTGGVQIFEFHENRDGIEMSARF</sequence>
<proteinExistence type="predicted"/>
<evidence type="ECO:0000256" key="1">
    <source>
        <dbReference type="SAM" id="MobiDB-lite"/>
    </source>
</evidence>
<feature type="region of interest" description="Disordered" evidence="1">
    <location>
        <begin position="1"/>
        <end position="48"/>
    </location>
</feature>
<gene>
    <name evidence="2" type="ORF">K458DRAFT_404211</name>
</gene>
<keyword evidence="3" id="KW-1185">Reference proteome</keyword>
<organism evidence="2 3">
    <name type="scientific">Lentithecium fluviatile CBS 122367</name>
    <dbReference type="NCBI Taxonomy" id="1168545"/>
    <lineage>
        <taxon>Eukaryota</taxon>
        <taxon>Fungi</taxon>
        <taxon>Dikarya</taxon>
        <taxon>Ascomycota</taxon>
        <taxon>Pezizomycotina</taxon>
        <taxon>Dothideomycetes</taxon>
        <taxon>Pleosporomycetidae</taxon>
        <taxon>Pleosporales</taxon>
        <taxon>Massarineae</taxon>
        <taxon>Lentitheciaceae</taxon>
        <taxon>Lentithecium</taxon>
    </lineage>
</organism>